<evidence type="ECO:0000256" key="1">
    <source>
        <dbReference type="SAM" id="Phobius"/>
    </source>
</evidence>
<evidence type="ECO:0008006" key="3">
    <source>
        <dbReference type="Google" id="ProtNLM"/>
    </source>
</evidence>
<keyword evidence="1" id="KW-0472">Membrane</keyword>
<reference evidence="2" key="1">
    <citation type="submission" date="2018-05" db="EMBL/GenBank/DDBJ databases">
        <authorList>
            <person name="Lanie J.A."/>
            <person name="Ng W.-L."/>
            <person name="Kazmierczak K.M."/>
            <person name="Andrzejewski T.M."/>
            <person name="Davidsen T.M."/>
            <person name="Wayne K.J."/>
            <person name="Tettelin H."/>
            <person name="Glass J.I."/>
            <person name="Rusch D."/>
            <person name="Podicherti R."/>
            <person name="Tsui H.-C.T."/>
            <person name="Winkler M.E."/>
        </authorList>
    </citation>
    <scope>NUCLEOTIDE SEQUENCE</scope>
</reference>
<dbReference type="EMBL" id="UINC01110337">
    <property type="protein sequence ID" value="SVC77778.1"/>
    <property type="molecule type" value="Genomic_DNA"/>
</dbReference>
<keyword evidence="1" id="KW-1133">Transmembrane helix</keyword>
<name>A0A382PYS1_9ZZZZ</name>
<dbReference type="AlphaFoldDB" id="A0A382PYS1"/>
<organism evidence="2">
    <name type="scientific">marine metagenome</name>
    <dbReference type="NCBI Taxonomy" id="408172"/>
    <lineage>
        <taxon>unclassified sequences</taxon>
        <taxon>metagenomes</taxon>
        <taxon>ecological metagenomes</taxon>
    </lineage>
</organism>
<sequence length="61" mass="6646">VAQASAPVEPAQTWRRFLTQETIVTVLVGLIVAVAVILPLITLFVSSFLVLDDMGFDTEWG</sequence>
<proteinExistence type="predicted"/>
<accession>A0A382PYS1</accession>
<feature type="transmembrane region" description="Helical" evidence="1">
    <location>
        <begin position="23"/>
        <end position="51"/>
    </location>
</feature>
<evidence type="ECO:0000313" key="2">
    <source>
        <dbReference type="EMBL" id="SVC77778.1"/>
    </source>
</evidence>
<keyword evidence="1" id="KW-0812">Transmembrane</keyword>
<protein>
    <recommendedName>
        <fullName evidence="3">ABC transmembrane type-1 domain-containing protein</fullName>
    </recommendedName>
</protein>
<feature type="non-terminal residue" evidence="2">
    <location>
        <position position="61"/>
    </location>
</feature>
<gene>
    <name evidence="2" type="ORF">METZ01_LOCUS330632</name>
</gene>
<feature type="non-terminal residue" evidence="2">
    <location>
        <position position="1"/>
    </location>
</feature>